<dbReference type="GO" id="GO:1990002">
    <property type="term" value="F:methylglyoxal reductase (NADPH) (acetol producing) activity"/>
    <property type="evidence" value="ECO:0007669"/>
    <property type="project" value="TreeGrafter"/>
</dbReference>
<dbReference type="InterPro" id="IPR036812">
    <property type="entry name" value="NAD(P)_OxRdtase_dom_sf"/>
</dbReference>
<organism evidence="8 9">
    <name type="scientific">Stappia indica</name>
    <dbReference type="NCBI Taxonomy" id="538381"/>
    <lineage>
        <taxon>Bacteria</taxon>
        <taxon>Pseudomonadati</taxon>
        <taxon>Pseudomonadota</taxon>
        <taxon>Alphaproteobacteria</taxon>
        <taxon>Hyphomicrobiales</taxon>
        <taxon>Stappiaceae</taxon>
        <taxon>Stappia</taxon>
    </lineage>
</organism>
<proteinExistence type="inferred from homology"/>
<keyword evidence="3" id="KW-0560">Oxidoreductase</keyword>
<evidence type="ECO:0000313" key="9">
    <source>
        <dbReference type="Proteomes" id="UP000435648"/>
    </source>
</evidence>
<comment type="similarity">
    <text evidence="1">Belongs to the aldo/keto reductase family.</text>
</comment>
<reference evidence="8 9" key="1">
    <citation type="submission" date="2019-12" db="EMBL/GenBank/DDBJ databases">
        <title>The genome of Stappia indica PHM037.</title>
        <authorList>
            <person name="Kacar D."/>
            <person name="Galan B."/>
            <person name="Canedo L."/>
            <person name="Rodriguez P."/>
            <person name="de la Calle F."/>
            <person name="Garcia J.L."/>
        </authorList>
    </citation>
    <scope>NUCLEOTIDE SEQUENCE [LARGE SCALE GENOMIC DNA]</scope>
    <source>
        <strain evidence="8 9">PHM037</strain>
    </source>
</reference>
<evidence type="ECO:0000256" key="1">
    <source>
        <dbReference type="ARBA" id="ARBA00007905"/>
    </source>
</evidence>
<dbReference type="Proteomes" id="UP000435648">
    <property type="component" value="Chromosome"/>
</dbReference>
<dbReference type="RefSeq" id="WP_158192848.1">
    <property type="nucleotide sequence ID" value="NZ_CP046908.1"/>
</dbReference>
<dbReference type="Gene3D" id="3.20.20.100">
    <property type="entry name" value="NADP-dependent oxidoreductase domain"/>
    <property type="match status" value="1"/>
</dbReference>
<dbReference type="PRINTS" id="PR00069">
    <property type="entry name" value="ALDKETRDTASE"/>
</dbReference>
<protein>
    <submittedName>
        <fullName evidence="8">Aldo/keto reductase</fullName>
    </submittedName>
</protein>
<feature type="site" description="Lowers pKa of active site Tyr" evidence="6">
    <location>
        <position position="73"/>
    </location>
</feature>
<dbReference type="PIRSF" id="PIRSF000097">
    <property type="entry name" value="AKR"/>
    <property type="match status" value="1"/>
</dbReference>
<dbReference type="KEGG" id="siw:GH266_04545"/>
<dbReference type="PANTHER" id="PTHR43827:SF3">
    <property type="entry name" value="NADP-DEPENDENT OXIDOREDUCTASE DOMAIN-CONTAINING PROTEIN"/>
    <property type="match status" value="1"/>
</dbReference>
<evidence type="ECO:0000256" key="4">
    <source>
        <dbReference type="PIRSR" id="PIRSR000097-1"/>
    </source>
</evidence>
<gene>
    <name evidence="8" type="ORF">GH266_04545</name>
</gene>
<keyword evidence="2" id="KW-0521">NADP</keyword>
<dbReference type="InterPro" id="IPR023210">
    <property type="entry name" value="NADP_OxRdtase_dom"/>
</dbReference>
<dbReference type="GO" id="GO:0051596">
    <property type="term" value="P:methylglyoxal catabolic process"/>
    <property type="evidence" value="ECO:0007669"/>
    <property type="project" value="TreeGrafter"/>
</dbReference>
<evidence type="ECO:0000256" key="5">
    <source>
        <dbReference type="PIRSR" id="PIRSR000097-2"/>
    </source>
</evidence>
<evidence type="ECO:0000256" key="3">
    <source>
        <dbReference type="ARBA" id="ARBA00023002"/>
    </source>
</evidence>
<sequence>MNHHLTLGGIDIPVLGLGTWPLKDEPCRDIVRAALESGWDHVDTAAMYANEKAVGAGLRASGRARDSYHVTTKVWHDSLDPEKLIRSCEDSLDRLGLDHVDLFLIHWPNPRVPLNEQIEALLELRQRGWTRAIGVSNFTAAMVREAQDLAKGQLVANQVEYHPFLSQKRVRAALEAAGMALIAYSPIAKGRVMGNETIGDIAKRYGKSEVQVTLRWLLQQENTIAIPKTGTPARLAENAAVFDFELDEAEMAAISALGSAEGRGIDPDWAPDWDGE</sequence>
<dbReference type="PROSITE" id="PS00062">
    <property type="entry name" value="ALDOKETO_REDUCTASE_2"/>
    <property type="match status" value="1"/>
</dbReference>
<dbReference type="AlphaFoldDB" id="A0A857C4N2"/>
<accession>A0A857C4N2</accession>
<evidence type="ECO:0000256" key="2">
    <source>
        <dbReference type="ARBA" id="ARBA00022857"/>
    </source>
</evidence>
<name>A0A857C4N2_9HYPH</name>
<feature type="binding site" evidence="5">
    <location>
        <position position="106"/>
    </location>
    <ligand>
        <name>substrate</name>
    </ligand>
</feature>
<dbReference type="EMBL" id="CP046908">
    <property type="protein sequence ID" value="QGZ33841.1"/>
    <property type="molecule type" value="Genomic_DNA"/>
</dbReference>
<dbReference type="OrthoDB" id="9768793at2"/>
<evidence type="ECO:0000313" key="8">
    <source>
        <dbReference type="EMBL" id="QGZ33841.1"/>
    </source>
</evidence>
<evidence type="ECO:0000256" key="6">
    <source>
        <dbReference type="PIRSR" id="PIRSR000097-3"/>
    </source>
</evidence>
<feature type="domain" description="NADP-dependent oxidoreductase" evidence="7">
    <location>
        <begin position="15"/>
        <end position="257"/>
    </location>
</feature>
<evidence type="ECO:0000259" key="7">
    <source>
        <dbReference type="Pfam" id="PF00248"/>
    </source>
</evidence>
<dbReference type="InterPro" id="IPR018170">
    <property type="entry name" value="Aldo/ket_reductase_CS"/>
</dbReference>
<dbReference type="Pfam" id="PF00248">
    <property type="entry name" value="Aldo_ket_red"/>
    <property type="match status" value="1"/>
</dbReference>
<feature type="active site" description="Proton donor" evidence="4">
    <location>
        <position position="48"/>
    </location>
</feature>
<dbReference type="PANTHER" id="PTHR43827">
    <property type="entry name" value="2,5-DIKETO-D-GLUCONIC ACID REDUCTASE"/>
    <property type="match status" value="1"/>
</dbReference>
<dbReference type="InterPro" id="IPR020471">
    <property type="entry name" value="AKR"/>
</dbReference>
<dbReference type="SUPFAM" id="SSF51430">
    <property type="entry name" value="NAD(P)-linked oxidoreductase"/>
    <property type="match status" value="1"/>
</dbReference>